<dbReference type="STRING" id="4529.A0A0E0P559"/>
<proteinExistence type="predicted"/>
<feature type="coiled-coil region" evidence="1">
    <location>
        <begin position="1423"/>
        <end position="1562"/>
    </location>
</feature>
<reference evidence="6" key="1">
    <citation type="submission" date="2013-06" db="EMBL/GenBank/DDBJ databases">
        <authorList>
            <person name="Zhao Q."/>
        </authorList>
    </citation>
    <scope>NUCLEOTIDE SEQUENCE</scope>
    <source>
        <strain evidence="6">cv. W1943</strain>
    </source>
</reference>
<keyword evidence="2" id="KW-1133">Transmembrane helix</keyword>
<keyword evidence="6" id="KW-1185">Reference proteome</keyword>
<dbReference type="eggNOG" id="ENOG502SC5D">
    <property type="taxonomic scope" value="Eukaryota"/>
</dbReference>
<evidence type="ECO:0000313" key="5">
    <source>
        <dbReference type="EnsemblPlants" id="ORUFI04G02650.1"/>
    </source>
</evidence>
<dbReference type="Pfam" id="PF13968">
    <property type="entry name" value="DUF4220"/>
    <property type="match status" value="1"/>
</dbReference>
<dbReference type="Proteomes" id="UP000008022">
    <property type="component" value="Unassembled WGS sequence"/>
</dbReference>
<keyword evidence="3" id="KW-0732">Signal</keyword>
<accession>A0A0E0P559</accession>
<reference evidence="5" key="2">
    <citation type="submission" date="2015-06" db="UniProtKB">
        <authorList>
            <consortium name="EnsemblPlants"/>
        </authorList>
    </citation>
    <scope>IDENTIFICATION</scope>
</reference>
<keyword evidence="1" id="KW-0175">Coiled coil</keyword>
<feature type="chain" id="PRO_5002369557" description="DUF4220 domain-containing protein" evidence="3">
    <location>
        <begin position="17"/>
        <end position="1577"/>
    </location>
</feature>
<dbReference type="PANTHER" id="PTHR31325">
    <property type="entry name" value="OS01G0798800 PROTEIN-RELATED"/>
    <property type="match status" value="1"/>
</dbReference>
<keyword evidence="2" id="KW-0812">Transmembrane</keyword>
<keyword evidence="2" id="KW-0472">Membrane</keyword>
<evidence type="ECO:0000256" key="3">
    <source>
        <dbReference type="SAM" id="SignalP"/>
    </source>
</evidence>
<dbReference type="EnsemblPlants" id="ORUFI04G02650.1">
    <property type="protein sequence ID" value="ORUFI04G02650.1"/>
    <property type="gene ID" value="ORUFI04G02650"/>
</dbReference>
<organism evidence="5 6">
    <name type="scientific">Oryza rufipogon</name>
    <name type="common">Brownbeard rice</name>
    <name type="synonym">Asian wild rice</name>
    <dbReference type="NCBI Taxonomy" id="4529"/>
    <lineage>
        <taxon>Eukaryota</taxon>
        <taxon>Viridiplantae</taxon>
        <taxon>Streptophyta</taxon>
        <taxon>Embryophyta</taxon>
        <taxon>Tracheophyta</taxon>
        <taxon>Spermatophyta</taxon>
        <taxon>Magnoliopsida</taxon>
        <taxon>Liliopsida</taxon>
        <taxon>Poales</taxon>
        <taxon>Poaceae</taxon>
        <taxon>BOP clade</taxon>
        <taxon>Oryzoideae</taxon>
        <taxon>Oryzeae</taxon>
        <taxon>Oryzinae</taxon>
        <taxon>Oryza</taxon>
    </lineage>
</organism>
<protein>
    <recommendedName>
        <fullName evidence="4">DUF4220 domain-containing protein</fullName>
    </recommendedName>
</protein>
<feature type="coiled-coil region" evidence="1">
    <location>
        <begin position="854"/>
        <end position="881"/>
    </location>
</feature>
<evidence type="ECO:0000256" key="2">
    <source>
        <dbReference type="SAM" id="Phobius"/>
    </source>
</evidence>
<feature type="coiled-coil region" evidence="1">
    <location>
        <begin position="1349"/>
        <end position="1390"/>
    </location>
</feature>
<feature type="coiled-coil region" evidence="1">
    <location>
        <begin position="1268"/>
        <end position="1302"/>
    </location>
</feature>
<evidence type="ECO:0000256" key="1">
    <source>
        <dbReference type="SAM" id="Coils"/>
    </source>
</evidence>
<evidence type="ECO:0000259" key="4">
    <source>
        <dbReference type="Pfam" id="PF13968"/>
    </source>
</evidence>
<feature type="coiled-coil region" evidence="1">
    <location>
        <begin position="659"/>
        <end position="782"/>
    </location>
</feature>
<sequence>MMIVVAAILMSVVGTAKYGERTYALWWSNFSTIGNYLKLVQRDKHQHFYIKYEHPRHLGDNHAHSLFHVCERGIVDSVIINDDDDSDNPDSKVIGDLLMQDKDHKSMWTVMEMELSLMYDILYTKAYAYVIHTSLGYIIRIMAPITIIASLLLFHFSGKGGHNRIDVMITYVLLGGTLVLETRSLLRSLWSTWGLVFLCDTRWSWLRHVALCSGRWHRLRYTILSFRRAIKIVFSRNSRRWSGRMGQYNMLHSCYHKITEATTSHHWFKTLNDLSTLVGFADWLDMQHCSSNLEIPDKHCSSNLEIPDKVKTTLQDMHERFAPNDLNTMGLLRHNWGMLAMGEDMGSGTRPEQFKNLKRFHATMAGGGVMHLLNEWAIEILLLVSFSLQLALLLFAGFRRVGASAGLGSWWNRHVNAGSNVISDEVKEHVFGYIQNMLRGVDSMSTTELDAIRTTRGQRALRRHGLHGDLAASLGEEFHQGILTWHVATDIYLAVSGGGDRSSAAIANAGDRAAAARRLAEAVRALSNYMMFLVAIRPDMLPGLVLRRLYQVTCEDMARIWRERKDTHESSSSSSSCRFIDVLSMVTKLFQLHVDDPTSASRTPERKKLAAMLHSVSFLFFWAYKSATPEHPNGWMIWQMICNQRGDILRVWWWHYHRVLELERQKSQLENQNWQLEQQNSRLSSEKRDLESRVRRLGYENTNLLDEKMRVAHESSRKVSALEYRVRELEHQNTKLSSELVKQRENTRKAGQLFMNAADTYQQVAEKQIRTKKEELANTRKAGLLLINAADTYQEVARKQIKTMVEDLEDARMAVLVVMNAADTYQLEAEKKIKDKMEELRVLGVQKAEMDARAASLESGLKTALAKIQELEAECDKVMIENNKLWLEVERLMMELRVMAHKKEVAANAFGAEKAETMKELENHLMNVEEIPTSMDLMKDENDKIQVRTLSHQVSTLGDRVWELEHKNTRLLGEKGKLEKQLEETKAAVQAISSEKEEVERSLKGENDKLRLEVLTAEEKYSQSAAEVEKLQKELVALAEVKEVAAKAFDDEKAKMMMESVDLKSRLEEIQGNMDMIKSENDKLRSEALVAEQKLNICEAEIERLKMELGALTEANEAAAKAFDTQNEEITKELEDLKTKLEEIKTNKDLAESENGKLRSELLSAEEKYSQSEAEVKYLKQVMGAVVEAKEAAAKAFAAEKEDIMKESDNLKRKVKEIQDSKLLVESENDELRSEILSMKQKHGQFEVEVTSLKKELGALEEAKEITTKAFEVEKTEILKELEDLKRKVVEIQTNKDLVEVENDKLRLDVLSAQQKQSILEVEANNLKMELGALVEAKEVATKAFDAEKAKITKELEDVKRKMEEIQVKKDLVEGEKDKLRLEILIAEQKHSMSELEVKRLKMELGALAEANETAVKSFDAEKEKFIREMGDLKRKIEEIQVSKEAAEEVGRNKNAEADRLRAELVKIQVSLSQLQASYNELDAKHSLLNDEKNSAQKALDVEKVEAYKLKSKFEELENYKAQKDEEAGKLKAALEEKKSEIDVLIKDNELLRLAIAEAQEKNKGSILSCLSPCGSK</sequence>
<feature type="signal peptide" evidence="3">
    <location>
        <begin position="1"/>
        <end position="16"/>
    </location>
</feature>
<dbReference type="HOGENOM" id="CLU_245269_0_0_1"/>
<feature type="domain" description="DUF4220" evidence="4">
    <location>
        <begin position="3"/>
        <end position="252"/>
    </location>
</feature>
<evidence type="ECO:0000313" key="6">
    <source>
        <dbReference type="Proteomes" id="UP000008022"/>
    </source>
</evidence>
<dbReference type="OMA" id="MIWQMIC"/>
<dbReference type="InterPro" id="IPR025315">
    <property type="entry name" value="DUF4220"/>
</dbReference>
<feature type="transmembrane region" description="Helical" evidence="2">
    <location>
        <begin position="137"/>
        <end position="156"/>
    </location>
</feature>
<feature type="coiled-coil region" evidence="1">
    <location>
        <begin position="968"/>
        <end position="1235"/>
    </location>
</feature>
<name>A0A0E0P559_ORYRU</name>
<dbReference type="Gramene" id="ORUFI04G02650.1">
    <property type="protein sequence ID" value="ORUFI04G02650.1"/>
    <property type="gene ID" value="ORUFI04G02650"/>
</dbReference>